<protein>
    <submittedName>
        <fullName evidence="3">Uncharacterized protein</fullName>
    </submittedName>
</protein>
<organism evidence="3 4">
    <name type="scientific">Artemia franciscana</name>
    <name type="common">Brine shrimp</name>
    <name type="synonym">Artemia sanfranciscana</name>
    <dbReference type="NCBI Taxonomy" id="6661"/>
    <lineage>
        <taxon>Eukaryota</taxon>
        <taxon>Metazoa</taxon>
        <taxon>Ecdysozoa</taxon>
        <taxon>Arthropoda</taxon>
        <taxon>Crustacea</taxon>
        <taxon>Branchiopoda</taxon>
        <taxon>Anostraca</taxon>
        <taxon>Artemiidae</taxon>
        <taxon>Artemia</taxon>
    </lineage>
</organism>
<feature type="compositionally biased region" description="Polar residues" evidence="1">
    <location>
        <begin position="93"/>
        <end position="103"/>
    </location>
</feature>
<evidence type="ECO:0000313" key="4">
    <source>
        <dbReference type="Proteomes" id="UP001187531"/>
    </source>
</evidence>
<comment type="caution">
    <text evidence="3">The sequence shown here is derived from an EMBL/GenBank/DDBJ whole genome shotgun (WGS) entry which is preliminary data.</text>
</comment>
<gene>
    <name evidence="3" type="ORF">QYM36_011680</name>
</gene>
<evidence type="ECO:0000313" key="3">
    <source>
        <dbReference type="EMBL" id="KAK2713069.1"/>
    </source>
</evidence>
<feature type="chain" id="PRO_5041732235" evidence="2">
    <location>
        <begin position="17"/>
        <end position="251"/>
    </location>
</feature>
<accession>A0AA88L4Z0</accession>
<feature type="signal peptide" evidence="2">
    <location>
        <begin position="1"/>
        <end position="16"/>
    </location>
</feature>
<dbReference type="EMBL" id="JAVRJZ010000015">
    <property type="protein sequence ID" value="KAK2713069.1"/>
    <property type="molecule type" value="Genomic_DNA"/>
</dbReference>
<dbReference type="AlphaFoldDB" id="A0AA88L4Z0"/>
<feature type="region of interest" description="Disordered" evidence="1">
    <location>
        <begin position="93"/>
        <end position="112"/>
    </location>
</feature>
<keyword evidence="2" id="KW-0732">Signal</keyword>
<dbReference type="Proteomes" id="UP001187531">
    <property type="component" value="Unassembled WGS sequence"/>
</dbReference>
<evidence type="ECO:0000256" key="2">
    <source>
        <dbReference type="SAM" id="SignalP"/>
    </source>
</evidence>
<feature type="compositionally biased region" description="Polar residues" evidence="1">
    <location>
        <begin position="162"/>
        <end position="171"/>
    </location>
</feature>
<feature type="region of interest" description="Disordered" evidence="1">
    <location>
        <begin position="162"/>
        <end position="185"/>
    </location>
</feature>
<feature type="compositionally biased region" description="Low complexity" evidence="1">
    <location>
        <begin position="208"/>
        <end position="234"/>
    </location>
</feature>
<keyword evidence="4" id="KW-1185">Reference proteome</keyword>
<proteinExistence type="predicted"/>
<reference evidence="3" key="1">
    <citation type="submission" date="2023-07" db="EMBL/GenBank/DDBJ databases">
        <title>Chromosome-level genome assembly of Artemia franciscana.</title>
        <authorList>
            <person name="Jo E."/>
        </authorList>
    </citation>
    <scope>NUCLEOTIDE SEQUENCE</scope>
    <source>
        <tissue evidence="3">Whole body</tissue>
    </source>
</reference>
<feature type="region of interest" description="Disordered" evidence="1">
    <location>
        <begin position="205"/>
        <end position="234"/>
    </location>
</feature>
<evidence type="ECO:0000256" key="1">
    <source>
        <dbReference type="SAM" id="MobiDB-lite"/>
    </source>
</evidence>
<sequence length="251" mass="28608">MKCIFIIAVILSSSLADKDISETVETIKSEQFAITTTERSERDGRMLAYFEPSYPRYYPTSYPYYETPMFRFETPYSPSLPYVTRFSNYENVARPNNTPLAQQTKKKPAGDQPEMTIKITQKERFSQTPYPYYETPIFRYETPYSPSIPYITPFSYYQSIPQPNNSPFGQQTKKKPMSDASEMTNKTPQKERFLFFLPSMMGSGGGSQRLVSSSSGNSNNNNEQSNFILVPNGSEGSNSNMGNIYIVAPNH</sequence>
<name>A0AA88L4Z0_ARTSF</name>